<dbReference type="NCBIfam" id="NF003162">
    <property type="entry name" value="PRK04140.1"/>
    <property type="match status" value="1"/>
</dbReference>
<dbReference type="Pfam" id="PF26553">
    <property type="entry name" value="PDDEXK_19"/>
    <property type="match status" value="1"/>
</dbReference>
<dbReference type="Pfam" id="PF01381">
    <property type="entry name" value="HTH_3"/>
    <property type="match status" value="1"/>
</dbReference>
<evidence type="ECO:0000256" key="1">
    <source>
        <dbReference type="ARBA" id="ARBA00023015"/>
    </source>
</evidence>
<dbReference type="PROSITE" id="PS50943">
    <property type="entry name" value="HTH_CROC1"/>
    <property type="match status" value="1"/>
</dbReference>
<name>A0A1F2PBJ3_9EURY</name>
<dbReference type="EMBL" id="LYOS01000002">
    <property type="protein sequence ID" value="OFV68061.1"/>
    <property type="molecule type" value="Genomic_DNA"/>
</dbReference>
<dbReference type="HAMAP" id="MF_00584">
    <property type="entry name" value="HTH_type_cro_C1"/>
    <property type="match status" value="1"/>
</dbReference>
<evidence type="ECO:0000256" key="3">
    <source>
        <dbReference type="ARBA" id="ARBA00023163"/>
    </source>
</evidence>
<accession>A0A1F2PBJ3</accession>
<evidence type="ECO:0000259" key="5">
    <source>
        <dbReference type="PROSITE" id="PS50943"/>
    </source>
</evidence>
<dbReference type="CDD" id="cd00093">
    <property type="entry name" value="HTH_XRE"/>
    <property type="match status" value="1"/>
</dbReference>
<comment type="caution">
    <text evidence="6">The sequence shown here is derived from an EMBL/GenBank/DDBJ whole genome shotgun (WGS) entry which is preliminary data.</text>
</comment>
<organism evidence="6 7">
    <name type="scientific">Candidatus Syntropharchaeum caldarium</name>
    <dbReference type="NCBI Taxonomy" id="1838285"/>
    <lineage>
        <taxon>Archaea</taxon>
        <taxon>Methanobacteriati</taxon>
        <taxon>Methanobacteriota</taxon>
        <taxon>Stenosarchaea group</taxon>
        <taxon>Methanomicrobia</taxon>
        <taxon>Methanosarcinales</taxon>
        <taxon>ANME-2 cluster</taxon>
        <taxon>Candidatus Syntropharchaeum</taxon>
    </lineage>
</organism>
<dbReference type="InterPro" id="IPR059051">
    <property type="entry name" value="MTH_967_PDDEXK"/>
</dbReference>
<evidence type="ECO:0000256" key="4">
    <source>
        <dbReference type="HAMAP-Rule" id="MF_00584"/>
    </source>
</evidence>
<dbReference type="Proteomes" id="UP000186940">
    <property type="component" value="Unassembled WGS sequence"/>
</dbReference>
<dbReference type="InterPro" id="IPR010982">
    <property type="entry name" value="Lambda_DNA-bd_dom_sf"/>
</dbReference>
<dbReference type="GO" id="GO:0003700">
    <property type="term" value="F:DNA-binding transcription factor activity"/>
    <property type="evidence" value="ECO:0007669"/>
    <property type="project" value="UniProtKB-UniRule"/>
</dbReference>
<keyword evidence="7" id="KW-1185">Reference proteome</keyword>
<protein>
    <recommendedName>
        <fullName evidence="4">Putative HTH-type transcriptional regulatory protein SCAL_000701</fullName>
    </recommendedName>
</protein>
<evidence type="ECO:0000313" key="7">
    <source>
        <dbReference type="Proteomes" id="UP000186940"/>
    </source>
</evidence>
<keyword evidence="2 4" id="KW-0238">DNA-binding</keyword>
<keyword evidence="1 4" id="KW-0805">Transcription regulation</keyword>
<dbReference type="STRING" id="1838285.SCAL_000701"/>
<reference evidence="6" key="1">
    <citation type="submission" date="2016-05" db="EMBL/GenBank/DDBJ databases">
        <title>Microbial consortia oxidize butane by reversing methanogenesis.</title>
        <authorList>
            <person name="Laso-Perez R."/>
            <person name="Richter M."/>
            <person name="Wegener G."/>
            <person name="Musat F."/>
        </authorList>
    </citation>
    <scope>NUCLEOTIDE SEQUENCE [LARGE SCALE GENOMIC DNA]</scope>
    <source>
        <strain evidence="6">BOX2</strain>
    </source>
</reference>
<dbReference type="Gene3D" id="1.10.260.40">
    <property type="entry name" value="lambda repressor-like DNA-binding domains"/>
    <property type="match status" value="1"/>
</dbReference>
<dbReference type="AlphaFoldDB" id="A0A1F2PBJ3"/>
<evidence type="ECO:0000313" key="6">
    <source>
        <dbReference type="EMBL" id="OFV68061.1"/>
    </source>
</evidence>
<gene>
    <name evidence="6" type="ORF">SCAL_000701</name>
</gene>
<dbReference type="InterPro" id="IPR001387">
    <property type="entry name" value="Cro/C1-type_HTH"/>
</dbReference>
<feature type="domain" description="HTH cro/C1-type" evidence="5">
    <location>
        <begin position="166"/>
        <end position="224"/>
    </location>
</feature>
<keyword evidence="3 4" id="KW-0804">Transcription</keyword>
<evidence type="ECO:0000256" key="2">
    <source>
        <dbReference type="ARBA" id="ARBA00023125"/>
    </source>
</evidence>
<dbReference type="GO" id="GO:0003677">
    <property type="term" value="F:DNA binding"/>
    <property type="evidence" value="ECO:0007669"/>
    <property type="project" value="UniProtKB-KW"/>
</dbReference>
<proteinExistence type="inferred from homology"/>
<dbReference type="InterPro" id="IPR020886">
    <property type="entry name" value="MTH_967-like"/>
</dbReference>
<dbReference type="SUPFAM" id="SSF47413">
    <property type="entry name" value="lambda repressor-like DNA-binding domains"/>
    <property type="match status" value="1"/>
</dbReference>
<dbReference type="SMART" id="SM00530">
    <property type="entry name" value="HTH_XRE"/>
    <property type="match status" value="1"/>
</dbReference>
<sequence length="347" mass="39261">MIKLWGIYFLIIPLTFITPPFNDKIHKPLIQTFIMNRSLLLLSVIEVLNRGGFATSERCDVRPRSFDIVASKDDQILLLKVLSNIDAVSQEMAEELKRITKHLMASPLIIGDRMKGRYLERGVLYRRYGIPSMNLATLSDYILNGIRIYVYSERGGLYVRINGTAIRRARLQKGLSLGDLSKMIGVSRRSISRYEEDLMETTVSKAIELQEVLGEDVLTSIDPFFTRVNDTSEENTELPSEVLQLMSEIGFDVHVTPQAPFDAISEDKKRTKILTGSGKNVSSVIKRAKIMSSISRVTGTMSVVIIEGRSKAKNIDNTVIIEDREVEKIADTSEFVETLRRKSCMYQ</sequence>